<dbReference type="AlphaFoldDB" id="A0A5E8BRX4"/>
<keyword evidence="2" id="KW-1185">Reference proteome</keyword>
<dbReference type="GeneID" id="43582728"/>
<name>A0A5E8BRX4_9ASCO</name>
<evidence type="ECO:0000313" key="1">
    <source>
        <dbReference type="EMBL" id="VVT54113.1"/>
    </source>
</evidence>
<dbReference type="RefSeq" id="XP_031854519.1">
    <property type="nucleotide sequence ID" value="XM_031998628.1"/>
</dbReference>
<proteinExistence type="predicted"/>
<accession>A0A5E8BRX4</accession>
<organism evidence="1 2">
    <name type="scientific">Magnusiomyces paraingens</name>
    <dbReference type="NCBI Taxonomy" id="2606893"/>
    <lineage>
        <taxon>Eukaryota</taxon>
        <taxon>Fungi</taxon>
        <taxon>Dikarya</taxon>
        <taxon>Ascomycota</taxon>
        <taxon>Saccharomycotina</taxon>
        <taxon>Dipodascomycetes</taxon>
        <taxon>Dipodascales</taxon>
        <taxon>Dipodascaceae</taxon>
        <taxon>Magnusiomyces</taxon>
    </lineage>
</organism>
<protein>
    <submittedName>
        <fullName evidence="1">Uncharacterized protein</fullName>
    </submittedName>
</protein>
<evidence type="ECO:0000313" key="2">
    <source>
        <dbReference type="Proteomes" id="UP000398389"/>
    </source>
</evidence>
<sequence>MSQDSVRYNYERHITQKIVQLVLVGEIEAHYKDIGEYAQTVFNHPVSQSTMANWFKDAGVTLASIRNGTEKSIETHCQSNNNMVDYFLRAPGVFRTSSNVDLDFMKDIIYIVLARILSGHKLSIKILLDVKYHMTNVFYDQKELEKKCKKFALTYRLPDVDLGIITYEQYLQDVFTNFPSLKP</sequence>
<gene>
    <name evidence="1" type="ORF">SAPINGB_P003913</name>
</gene>
<dbReference type="EMBL" id="CABVLU010000003">
    <property type="protein sequence ID" value="VVT54113.1"/>
    <property type="molecule type" value="Genomic_DNA"/>
</dbReference>
<reference evidence="1 2" key="1">
    <citation type="submission" date="2019-09" db="EMBL/GenBank/DDBJ databases">
        <authorList>
            <person name="Brejova B."/>
        </authorList>
    </citation>
    <scope>NUCLEOTIDE SEQUENCE [LARGE SCALE GENOMIC DNA]</scope>
</reference>
<dbReference type="Proteomes" id="UP000398389">
    <property type="component" value="Unassembled WGS sequence"/>
</dbReference>